<proteinExistence type="predicted"/>
<dbReference type="Proteomes" id="UP000663854">
    <property type="component" value="Unassembled WGS sequence"/>
</dbReference>
<evidence type="ECO:0000313" key="2">
    <source>
        <dbReference type="EMBL" id="CAF1039009.1"/>
    </source>
</evidence>
<dbReference type="AlphaFoldDB" id="A0A814JJP4"/>
<keyword evidence="5" id="KW-1185">Reference proteome</keyword>
<dbReference type="EMBL" id="CAJNOL010002028">
    <property type="protein sequence ID" value="CAF1451979.1"/>
    <property type="molecule type" value="Genomic_DNA"/>
</dbReference>
<comment type="caution">
    <text evidence="2">The sequence shown here is derived from an EMBL/GenBank/DDBJ whole genome shotgun (WGS) entry which is preliminary data.</text>
</comment>
<reference evidence="2" key="1">
    <citation type="submission" date="2021-02" db="EMBL/GenBank/DDBJ databases">
        <authorList>
            <person name="Nowell W R."/>
        </authorList>
    </citation>
    <scope>NUCLEOTIDE SEQUENCE</scope>
</reference>
<dbReference type="Pfam" id="PF00435">
    <property type="entry name" value="Spectrin"/>
    <property type="match status" value="1"/>
</dbReference>
<keyword evidence="1" id="KW-0175">Coiled coil</keyword>
<evidence type="ECO:0000256" key="1">
    <source>
        <dbReference type="SAM" id="Coils"/>
    </source>
</evidence>
<dbReference type="InterPro" id="IPR002017">
    <property type="entry name" value="Spectrin_repeat"/>
</dbReference>
<organism evidence="2 4">
    <name type="scientific">Rotaria sordida</name>
    <dbReference type="NCBI Taxonomy" id="392033"/>
    <lineage>
        <taxon>Eukaryota</taxon>
        <taxon>Metazoa</taxon>
        <taxon>Spiralia</taxon>
        <taxon>Gnathifera</taxon>
        <taxon>Rotifera</taxon>
        <taxon>Eurotatoria</taxon>
        <taxon>Bdelloidea</taxon>
        <taxon>Philodinida</taxon>
        <taxon>Philodinidae</taxon>
        <taxon>Rotaria</taxon>
    </lineage>
</organism>
<accession>A0A814JJP4</accession>
<dbReference type="Proteomes" id="UP000663870">
    <property type="component" value="Unassembled WGS sequence"/>
</dbReference>
<dbReference type="Gene3D" id="1.20.58.60">
    <property type="match status" value="1"/>
</dbReference>
<dbReference type="SUPFAM" id="SSF46966">
    <property type="entry name" value="Spectrin repeat"/>
    <property type="match status" value="1"/>
</dbReference>
<evidence type="ECO:0000313" key="3">
    <source>
        <dbReference type="EMBL" id="CAF1451979.1"/>
    </source>
</evidence>
<sequence length="186" mass="22320">MLFAVWAVLEELLKRQQQVDELCIKAKKLKQLELEKSEGIDTKRLQIEEKFFKLLLSLEQKKNIYINIYVILKMNKYEILMNIQLLKCKNESLLKEIENYEQHLLEHLHKKISTKTETWLDEQELYMMSEEHGKDELSIQTFIHKHQTMEQTIENYSDILRELGDKAKNLIIDLEQSNLSRDLINE</sequence>
<gene>
    <name evidence="3" type="ORF">JXQ802_LOCUS37645</name>
    <name evidence="2" type="ORF">PYM288_LOCUS16541</name>
</gene>
<feature type="coiled-coil region" evidence="1">
    <location>
        <begin position="83"/>
        <end position="110"/>
    </location>
</feature>
<evidence type="ECO:0000313" key="5">
    <source>
        <dbReference type="Proteomes" id="UP000663870"/>
    </source>
</evidence>
<protein>
    <submittedName>
        <fullName evidence="2">Uncharacterized protein</fullName>
    </submittedName>
</protein>
<dbReference type="EMBL" id="CAJNOH010000434">
    <property type="protein sequence ID" value="CAF1039009.1"/>
    <property type="molecule type" value="Genomic_DNA"/>
</dbReference>
<name>A0A814JJP4_9BILA</name>
<evidence type="ECO:0000313" key="4">
    <source>
        <dbReference type="Proteomes" id="UP000663854"/>
    </source>
</evidence>